<accession>A0A166H1T3</accession>
<gene>
    <name evidence="1" type="ORF">5G12_008</name>
</gene>
<sequence length="52" mass="5610">MRAKAAHPQNSIATDELFKSRPRAISTGPLNTLLCLHVPPINVVVSHGSYSL</sequence>
<proteinExistence type="predicted"/>
<reference evidence="1" key="1">
    <citation type="submission" date="2016-04" db="EMBL/GenBank/DDBJ databases">
        <title>Exploring the genomic information of specific uncultured soil bacteria through a new metagenomic library-based strategy.</title>
        <authorList>
            <person name="Liu Y."/>
            <person name="Zhang R."/>
        </authorList>
    </citation>
    <scope>NUCLEOTIDE SEQUENCE</scope>
</reference>
<protein>
    <submittedName>
        <fullName evidence="1">Uncharacterized protein</fullName>
    </submittedName>
</protein>
<dbReference type="EMBL" id="KT342857">
    <property type="protein sequence ID" value="ANA07970.1"/>
    <property type="molecule type" value="Genomic_DNA"/>
</dbReference>
<name>A0A166H1T3_9BACT</name>
<organism evidence="1">
    <name type="scientific">uncultured bacterium 5G12</name>
    <dbReference type="NCBI Taxonomy" id="1701325"/>
    <lineage>
        <taxon>Bacteria</taxon>
        <taxon>environmental samples</taxon>
    </lineage>
</organism>
<dbReference type="AlphaFoldDB" id="A0A166H1T3"/>
<evidence type="ECO:0000313" key="1">
    <source>
        <dbReference type="EMBL" id="ANA07970.1"/>
    </source>
</evidence>